<dbReference type="AlphaFoldDB" id="A0A3B0SQ68"/>
<dbReference type="SUPFAM" id="SSF46785">
    <property type="entry name" value="Winged helix' DNA-binding domain"/>
    <property type="match status" value="1"/>
</dbReference>
<dbReference type="InterPro" id="IPR001845">
    <property type="entry name" value="HTH_ArsR_DNA-bd_dom"/>
</dbReference>
<dbReference type="Pfam" id="PF01022">
    <property type="entry name" value="HTH_5"/>
    <property type="match status" value="1"/>
</dbReference>
<organism evidence="2">
    <name type="scientific">hydrothermal vent metagenome</name>
    <dbReference type="NCBI Taxonomy" id="652676"/>
    <lineage>
        <taxon>unclassified sequences</taxon>
        <taxon>metagenomes</taxon>
        <taxon>ecological metagenomes</taxon>
    </lineage>
</organism>
<dbReference type="NCBIfam" id="NF033788">
    <property type="entry name" value="HTH_metalloreg"/>
    <property type="match status" value="1"/>
</dbReference>
<dbReference type="InterPro" id="IPR036388">
    <property type="entry name" value="WH-like_DNA-bd_sf"/>
</dbReference>
<dbReference type="PRINTS" id="PR00778">
    <property type="entry name" value="HTHARSR"/>
</dbReference>
<evidence type="ECO:0000259" key="1">
    <source>
        <dbReference type="PROSITE" id="PS50987"/>
    </source>
</evidence>
<accession>A0A3B0SQ68</accession>
<dbReference type="GO" id="GO:0003700">
    <property type="term" value="F:DNA-binding transcription factor activity"/>
    <property type="evidence" value="ECO:0007669"/>
    <property type="project" value="InterPro"/>
</dbReference>
<evidence type="ECO:0000313" key="2">
    <source>
        <dbReference type="EMBL" id="VAW04432.1"/>
    </source>
</evidence>
<dbReference type="PANTHER" id="PTHR38600">
    <property type="entry name" value="TRANSCRIPTIONAL REGULATORY PROTEIN"/>
    <property type="match status" value="1"/>
</dbReference>
<proteinExistence type="predicted"/>
<dbReference type="InterPro" id="IPR011991">
    <property type="entry name" value="ArsR-like_HTH"/>
</dbReference>
<dbReference type="InterPro" id="IPR036390">
    <property type="entry name" value="WH_DNA-bd_sf"/>
</dbReference>
<dbReference type="PROSITE" id="PS50987">
    <property type="entry name" value="HTH_ARSR_2"/>
    <property type="match status" value="1"/>
</dbReference>
<reference evidence="2" key="1">
    <citation type="submission" date="2018-06" db="EMBL/GenBank/DDBJ databases">
        <authorList>
            <person name="Zhirakovskaya E."/>
        </authorList>
    </citation>
    <scope>NUCLEOTIDE SEQUENCE</scope>
</reference>
<dbReference type="PANTHER" id="PTHR38600:SF1">
    <property type="entry name" value="TRANSCRIPTIONAL REGULATORY PROTEIN"/>
    <property type="match status" value="1"/>
</dbReference>
<sequence length="122" mass="14039">MTATTTHTPQGLNSVFDALANEHRREIIYALGLQPCSISQLAEMRDLSLPAIHKHIKMLENAGMVTRKKMGRTNFLTLNRESLSSLQDWLMQFHTYWGSDKETLENYARYLGADNQGKREKR</sequence>
<dbReference type="EMBL" id="UOEI01000396">
    <property type="protein sequence ID" value="VAW04432.1"/>
    <property type="molecule type" value="Genomic_DNA"/>
</dbReference>
<dbReference type="Gene3D" id="1.10.10.10">
    <property type="entry name" value="Winged helix-like DNA-binding domain superfamily/Winged helix DNA-binding domain"/>
    <property type="match status" value="1"/>
</dbReference>
<dbReference type="SMART" id="SM00418">
    <property type="entry name" value="HTH_ARSR"/>
    <property type="match status" value="1"/>
</dbReference>
<gene>
    <name evidence="2" type="ORF">MNBD_ACTINO01-1328</name>
</gene>
<name>A0A3B0SQ68_9ZZZZ</name>
<dbReference type="CDD" id="cd00090">
    <property type="entry name" value="HTH_ARSR"/>
    <property type="match status" value="1"/>
</dbReference>
<protein>
    <recommendedName>
        <fullName evidence="1">HTH arsR-type domain-containing protein</fullName>
    </recommendedName>
</protein>
<feature type="domain" description="HTH arsR-type" evidence="1">
    <location>
        <begin position="4"/>
        <end position="98"/>
    </location>
</feature>